<dbReference type="SUPFAM" id="SSF54862">
    <property type="entry name" value="4Fe-4S ferredoxins"/>
    <property type="match status" value="1"/>
</dbReference>
<keyword evidence="1" id="KW-0004">4Fe-4S</keyword>
<dbReference type="InterPro" id="IPR017896">
    <property type="entry name" value="4Fe4S_Fe-S-bd"/>
</dbReference>
<keyword evidence="4" id="KW-0411">Iron-sulfur</keyword>
<feature type="domain" description="4Fe-4S ferredoxin-type" evidence="5">
    <location>
        <begin position="31"/>
        <end position="60"/>
    </location>
</feature>
<sequence length="60" mass="6676">MPPKVDLDKCTGCETCVDVCPSEVFEMEDDKSKVARPDDCTDCETCVEECPEEAITLEDE</sequence>
<dbReference type="PANTHER" id="PTHR43687:SF5">
    <property type="entry name" value="4FE-4S FERREDOXIN-TYPE DOMAIN-CONTAINING PROTEIN"/>
    <property type="match status" value="1"/>
</dbReference>
<dbReference type="PANTHER" id="PTHR43687">
    <property type="entry name" value="ADENYLYLSULFATE REDUCTASE, BETA SUBUNIT"/>
    <property type="match status" value="1"/>
</dbReference>
<keyword evidence="7" id="KW-1185">Reference proteome</keyword>
<dbReference type="EMBL" id="CDRZ01000276">
    <property type="protein sequence ID" value="CEO90214.1"/>
    <property type="molecule type" value="Genomic_DNA"/>
</dbReference>
<dbReference type="GO" id="GO:0051539">
    <property type="term" value="F:4 iron, 4 sulfur cluster binding"/>
    <property type="evidence" value="ECO:0007669"/>
    <property type="project" value="UniProtKB-KW"/>
</dbReference>
<accession>A0A0B7MHW5</accession>
<organism evidence="6 7">
    <name type="scientific">Syntrophaceticus schinkii</name>
    <dbReference type="NCBI Taxonomy" id="499207"/>
    <lineage>
        <taxon>Bacteria</taxon>
        <taxon>Bacillati</taxon>
        <taxon>Bacillota</taxon>
        <taxon>Clostridia</taxon>
        <taxon>Thermoanaerobacterales</taxon>
        <taxon>Thermoanaerobacterales Family III. Incertae Sedis</taxon>
        <taxon>Syntrophaceticus</taxon>
    </lineage>
</organism>
<keyword evidence="2" id="KW-0479">Metal-binding</keyword>
<evidence type="ECO:0000259" key="5">
    <source>
        <dbReference type="PROSITE" id="PS51379"/>
    </source>
</evidence>
<dbReference type="Gene3D" id="3.30.70.20">
    <property type="match status" value="1"/>
</dbReference>
<dbReference type="PROSITE" id="PS00198">
    <property type="entry name" value="4FE4S_FER_1"/>
    <property type="match status" value="1"/>
</dbReference>
<reference evidence="7" key="1">
    <citation type="submission" date="2015-01" db="EMBL/GenBank/DDBJ databases">
        <authorList>
            <person name="Manzoor Shahid"/>
            <person name="Zubair Saima"/>
        </authorList>
    </citation>
    <scope>NUCLEOTIDE SEQUENCE [LARGE SCALE GENOMIC DNA]</scope>
    <source>
        <strain evidence="7">Sp3</strain>
    </source>
</reference>
<evidence type="ECO:0000256" key="3">
    <source>
        <dbReference type="ARBA" id="ARBA00023004"/>
    </source>
</evidence>
<dbReference type="GO" id="GO:0046872">
    <property type="term" value="F:metal ion binding"/>
    <property type="evidence" value="ECO:0007669"/>
    <property type="project" value="UniProtKB-KW"/>
</dbReference>
<evidence type="ECO:0000313" key="7">
    <source>
        <dbReference type="Proteomes" id="UP000046155"/>
    </source>
</evidence>
<dbReference type="InterPro" id="IPR050572">
    <property type="entry name" value="Fe-S_Ferredoxin"/>
</dbReference>
<name>A0A0B7MHW5_9FIRM</name>
<dbReference type="Pfam" id="PF13237">
    <property type="entry name" value="Fer4_10"/>
    <property type="match status" value="1"/>
</dbReference>
<proteinExistence type="predicted"/>
<dbReference type="Proteomes" id="UP000046155">
    <property type="component" value="Unassembled WGS sequence"/>
</dbReference>
<dbReference type="RefSeq" id="WP_044666004.1">
    <property type="nucleotide sequence ID" value="NZ_CDRZ01000276.1"/>
</dbReference>
<gene>
    <name evidence="6" type="ORF">SSCH_760007</name>
</gene>
<keyword evidence="3" id="KW-0408">Iron</keyword>
<feature type="domain" description="4Fe-4S ferredoxin-type" evidence="5">
    <location>
        <begin position="1"/>
        <end position="30"/>
    </location>
</feature>
<evidence type="ECO:0000256" key="2">
    <source>
        <dbReference type="ARBA" id="ARBA00022723"/>
    </source>
</evidence>
<dbReference type="PROSITE" id="PS51379">
    <property type="entry name" value="4FE4S_FER_2"/>
    <property type="match status" value="2"/>
</dbReference>
<protein>
    <submittedName>
        <fullName evidence="6">Ferredoxin-3</fullName>
    </submittedName>
</protein>
<dbReference type="InterPro" id="IPR017900">
    <property type="entry name" value="4Fe4S_Fe_S_CS"/>
</dbReference>
<evidence type="ECO:0000256" key="1">
    <source>
        <dbReference type="ARBA" id="ARBA00022485"/>
    </source>
</evidence>
<evidence type="ECO:0000313" key="6">
    <source>
        <dbReference type="EMBL" id="CEO90214.1"/>
    </source>
</evidence>
<dbReference type="AlphaFoldDB" id="A0A0B7MHW5"/>
<evidence type="ECO:0000256" key="4">
    <source>
        <dbReference type="ARBA" id="ARBA00023014"/>
    </source>
</evidence>